<dbReference type="Proteomes" id="UP000287651">
    <property type="component" value="Unassembled WGS sequence"/>
</dbReference>
<comment type="caution">
    <text evidence="1">The sequence shown here is derived from an EMBL/GenBank/DDBJ whole genome shotgun (WGS) entry which is preliminary data.</text>
</comment>
<accession>A0A426Z3W8</accession>
<dbReference type="EMBL" id="AMZH03008570">
    <property type="protein sequence ID" value="RRT58662.1"/>
    <property type="molecule type" value="Genomic_DNA"/>
</dbReference>
<sequence length="51" mass="5594">MPSADCPCIISSSISHTVGSFSPILPLANLELLRRARVLVFGIAFLYIYHC</sequence>
<proteinExistence type="predicted"/>
<reference evidence="1 2" key="1">
    <citation type="journal article" date="2014" name="Agronomy (Basel)">
        <title>A Draft Genome Sequence for Ensete ventricosum, the Drought-Tolerant Tree Against Hunger.</title>
        <authorList>
            <person name="Harrison J."/>
            <person name="Moore K.A."/>
            <person name="Paszkiewicz K."/>
            <person name="Jones T."/>
            <person name="Grant M."/>
            <person name="Ambacheew D."/>
            <person name="Muzemil S."/>
            <person name="Studholme D.J."/>
        </authorList>
    </citation>
    <scope>NUCLEOTIDE SEQUENCE [LARGE SCALE GENOMIC DNA]</scope>
</reference>
<evidence type="ECO:0000313" key="2">
    <source>
        <dbReference type="Proteomes" id="UP000287651"/>
    </source>
</evidence>
<organism evidence="1 2">
    <name type="scientific">Ensete ventricosum</name>
    <name type="common">Abyssinian banana</name>
    <name type="synonym">Musa ensete</name>
    <dbReference type="NCBI Taxonomy" id="4639"/>
    <lineage>
        <taxon>Eukaryota</taxon>
        <taxon>Viridiplantae</taxon>
        <taxon>Streptophyta</taxon>
        <taxon>Embryophyta</taxon>
        <taxon>Tracheophyta</taxon>
        <taxon>Spermatophyta</taxon>
        <taxon>Magnoliopsida</taxon>
        <taxon>Liliopsida</taxon>
        <taxon>Zingiberales</taxon>
        <taxon>Musaceae</taxon>
        <taxon>Ensete</taxon>
    </lineage>
</organism>
<name>A0A426Z3W8_ENSVE</name>
<dbReference type="AlphaFoldDB" id="A0A426Z3W8"/>
<protein>
    <submittedName>
        <fullName evidence="1">Uncharacterized protein</fullName>
    </submittedName>
</protein>
<evidence type="ECO:0000313" key="1">
    <source>
        <dbReference type="EMBL" id="RRT58662.1"/>
    </source>
</evidence>
<gene>
    <name evidence="1" type="ORF">B296_00023839</name>
</gene>